<dbReference type="EMBL" id="GDKF01000738">
    <property type="protein sequence ID" value="JAT77884.1"/>
    <property type="molecule type" value="Transcribed_RNA"/>
</dbReference>
<dbReference type="AlphaFoldDB" id="A0A1D2AFA2"/>
<gene>
    <name evidence="1" type="ORF">g.42798</name>
</gene>
<evidence type="ECO:0000313" key="1">
    <source>
        <dbReference type="EMBL" id="JAT77884.1"/>
    </source>
</evidence>
<reference evidence="1" key="1">
    <citation type="submission" date="2015-08" db="EMBL/GenBank/DDBJ databases">
        <authorList>
            <person name="Babu N.S."/>
            <person name="Beckwith C.J."/>
            <person name="Beseler K.G."/>
            <person name="Brison A."/>
            <person name="Carone J.V."/>
            <person name="Caskin T.P."/>
            <person name="Diamond M."/>
            <person name="Durham M.E."/>
            <person name="Foxe J.M."/>
            <person name="Go M."/>
            <person name="Henderson B.A."/>
            <person name="Jones I.B."/>
            <person name="McGettigan J.A."/>
            <person name="Micheletti S.J."/>
            <person name="Nasrallah M.E."/>
            <person name="Ortiz D."/>
            <person name="Piller C.R."/>
            <person name="Privatt S.R."/>
            <person name="Schneider S.L."/>
            <person name="Sharp S."/>
            <person name="Smith T.C."/>
            <person name="Stanton J.D."/>
            <person name="Ullery H.E."/>
            <person name="Wilson R.J."/>
            <person name="Serrano M.G."/>
            <person name="Buck G."/>
            <person name="Lee V."/>
            <person name="Wang Y."/>
            <person name="Carvalho R."/>
            <person name="Voegtly L."/>
            <person name="Shi R."/>
            <person name="Duckworth R."/>
            <person name="Johnson A."/>
            <person name="Loviza R."/>
            <person name="Walstead R."/>
            <person name="Shah Z."/>
            <person name="Kiflezghi M."/>
            <person name="Wade K."/>
            <person name="Ball S.L."/>
            <person name="Bradley K.W."/>
            <person name="Asai D.J."/>
            <person name="Bowman C.A."/>
            <person name="Russell D.A."/>
            <person name="Pope W.H."/>
            <person name="Jacobs-Sera D."/>
            <person name="Hendrix R.W."/>
            <person name="Hatfull G.F."/>
        </authorList>
    </citation>
    <scope>NUCLEOTIDE SEQUENCE</scope>
</reference>
<evidence type="ECO:0008006" key="2">
    <source>
        <dbReference type="Google" id="ProtNLM"/>
    </source>
</evidence>
<accession>A0A1D2AFA2</accession>
<name>A0A1D2AFA2_AUXPR</name>
<protein>
    <recommendedName>
        <fullName evidence="2">Glycosyl hydrolase family 32 N-terminal domain-containing protein</fullName>
    </recommendedName>
</protein>
<proteinExistence type="predicted"/>
<feature type="non-terminal residue" evidence="1">
    <location>
        <position position="1"/>
    </location>
</feature>
<organism evidence="1">
    <name type="scientific">Auxenochlorella protothecoides</name>
    <name type="common">Green microalga</name>
    <name type="synonym">Chlorella protothecoides</name>
    <dbReference type="NCBI Taxonomy" id="3075"/>
    <lineage>
        <taxon>Eukaryota</taxon>
        <taxon>Viridiplantae</taxon>
        <taxon>Chlorophyta</taxon>
        <taxon>core chlorophytes</taxon>
        <taxon>Trebouxiophyceae</taxon>
        <taxon>Chlorellales</taxon>
        <taxon>Chlorellaceae</taxon>
        <taxon>Auxenochlorella</taxon>
    </lineage>
</organism>
<sequence length="376" mass="42289">VTPTSGALHPNFRRPRSSRISIADIPRVYFFLAMMFRSRLVLCTVLTLLAACVRGRGSSCHDKDTRRSTAKVVKEMPFLGLFDDLREQSVFEGSDIVRVRGKYYVVFDSSYSIGYLDDRFQFRDPANQLIGGKGQNDSQFEGIAYVPEDDTFLLLHESQEHEGGYKPFVTTARLSKDGKEYERLSKCVVDFELTHENKGFEGMAYVKNSKGAFLLGLCEGNFCEGGRRGRKSGNGRIIILQLDTDDNGCRWVKKDVLDIPKEANFIDYSAMAIDYNLGRIAILSQENAAFWVADFDIESLDFVGTGSIVHLPRNEHCEIVYCNAEGIQWIDAYRVIVVSDRAKATQPYHCDEHDQSVHIFGLPGAASKASPAIDWE</sequence>